<proteinExistence type="predicted"/>
<reference evidence="1 2" key="1">
    <citation type="submission" date="2017-10" db="EMBL/GenBank/DDBJ databases">
        <title>Draft genome of Lysinibacillus fusiformis strain Juneja, a laboratory-derived pathogen of Drosophila melanogaster.</title>
        <authorList>
            <person name="Smith B.R."/>
            <person name="Unckless R.L."/>
        </authorList>
    </citation>
    <scope>NUCLEOTIDE SEQUENCE [LARGE SCALE GENOMIC DNA]</scope>
    <source>
        <strain evidence="1 2">Juneja</strain>
    </source>
</reference>
<sequence length="367" mass="43354">MDSCFNYGIFAQYLNMILKEIKQGKTDDYSTYKIYCIKSEEQLESGELEPPCLDCDECLTFVENRRIVYGYLFNEKDLQWVIEQEQFVRKARGLDQILRHSTSIQVNPEDFKRIPFYPNNKTLVYLDHNVIDKFHKEEEKKRRLVPGYADIQYVYSPSHLEEIKRMNNKEEEQQVMDTIRVISSSLFISNFRGNKLCLAHEDPDYGISRVLKSEVAPDVEAYRVITTDDRKIFYPERTNQIYTSRLTYDKVFNHEKIIAACEAFQWEEMIDEKGRVKHYTFVHQAIHALVRVLDDIGYKTDKNRAIKSSAHDIEHMIYAAGTDIFVTMDNSLKERSKLIYQRLGISTDVMDWDGYMEYVDYRAISKS</sequence>
<dbReference type="Proteomes" id="UP000234956">
    <property type="component" value="Unassembled WGS sequence"/>
</dbReference>
<comment type="caution">
    <text evidence="1">The sequence shown here is derived from an EMBL/GenBank/DDBJ whole genome shotgun (WGS) entry which is preliminary data.</text>
</comment>
<protein>
    <submittedName>
        <fullName evidence="1">Uncharacterized protein</fullName>
    </submittedName>
</protein>
<dbReference type="RefSeq" id="WP_058845171.1">
    <property type="nucleotide sequence ID" value="NZ_PDFK01000003.1"/>
</dbReference>
<organism evidence="1 2">
    <name type="scientific">Lysinibacillus fusiformis</name>
    <dbReference type="NCBI Taxonomy" id="28031"/>
    <lineage>
        <taxon>Bacteria</taxon>
        <taxon>Bacillati</taxon>
        <taxon>Bacillota</taxon>
        <taxon>Bacilli</taxon>
        <taxon>Bacillales</taxon>
        <taxon>Bacillaceae</taxon>
        <taxon>Lysinibacillus</taxon>
    </lineage>
</organism>
<gene>
    <name evidence="1" type="ORF">CRI88_10450</name>
</gene>
<name>A0A2I0UYL1_9BACI</name>
<evidence type="ECO:0000313" key="1">
    <source>
        <dbReference type="EMBL" id="PKU51154.1"/>
    </source>
</evidence>
<accession>A0A2I0UYL1</accession>
<evidence type="ECO:0000313" key="2">
    <source>
        <dbReference type="Proteomes" id="UP000234956"/>
    </source>
</evidence>
<dbReference type="AlphaFoldDB" id="A0A2I0UYL1"/>
<dbReference type="EMBL" id="PDFK01000003">
    <property type="protein sequence ID" value="PKU51154.1"/>
    <property type="molecule type" value="Genomic_DNA"/>
</dbReference>